<protein>
    <submittedName>
        <fullName evidence="3">Membrane protein</fullName>
    </submittedName>
</protein>
<evidence type="ECO:0000256" key="2">
    <source>
        <dbReference type="SAM" id="Phobius"/>
    </source>
</evidence>
<keyword evidence="2" id="KW-1133">Transmembrane helix</keyword>
<dbReference type="RefSeq" id="WP_236163418.1">
    <property type="nucleotide sequence ID" value="NZ_BQKK01000001.1"/>
</dbReference>
<feature type="compositionally biased region" description="Basic and acidic residues" evidence="1">
    <location>
        <begin position="1"/>
        <end position="18"/>
    </location>
</feature>
<dbReference type="InterPro" id="IPR007383">
    <property type="entry name" value="DUF445"/>
</dbReference>
<dbReference type="Proteomes" id="UP001054925">
    <property type="component" value="Unassembled WGS sequence"/>
</dbReference>
<evidence type="ECO:0000256" key="1">
    <source>
        <dbReference type="SAM" id="MobiDB-lite"/>
    </source>
</evidence>
<organism evidence="3 4">
    <name type="scientific">Corynebacterium ammoniagenes</name>
    <name type="common">Brevibacterium ammoniagenes</name>
    <dbReference type="NCBI Taxonomy" id="1697"/>
    <lineage>
        <taxon>Bacteria</taxon>
        <taxon>Bacillati</taxon>
        <taxon>Actinomycetota</taxon>
        <taxon>Actinomycetes</taxon>
        <taxon>Mycobacteriales</taxon>
        <taxon>Corynebacteriaceae</taxon>
        <taxon>Corynebacterium</taxon>
    </lineage>
</organism>
<dbReference type="AlphaFoldDB" id="A0AAV5G4R8"/>
<dbReference type="EMBL" id="BQKK01000001">
    <property type="protein sequence ID" value="GJN41527.1"/>
    <property type="molecule type" value="Genomic_DNA"/>
</dbReference>
<evidence type="ECO:0000313" key="4">
    <source>
        <dbReference type="Proteomes" id="UP001054925"/>
    </source>
</evidence>
<dbReference type="Pfam" id="PF04286">
    <property type="entry name" value="DUF445"/>
    <property type="match status" value="1"/>
</dbReference>
<name>A0AAV5G4R8_CORAM</name>
<keyword evidence="2" id="KW-0472">Membrane</keyword>
<proteinExistence type="predicted"/>
<dbReference type="GO" id="GO:0005886">
    <property type="term" value="C:plasma membrane"/>
    <property type="evidence" value="ECO:0007669"/>
    <property type="project" value="TreeGrafter"/>
</dbReference>
<feature type="region of interest" description="Disordered" evidence="1">
    <location>
        <begin position="1"/>
        <end position="56"/>
    </location>
</feature>
<reference evidence="3" key="1">
    <citation type="submission" date="2021-12" db="EMBL/GenBank/DDBJ databases">
        <title>Draft genome sequence of Corynebacterium ammoniagenes strain T-723.</title>
        <authorList>
            <person name="Matsuzawa M."/>
            <person name="Hiratani M."/>
            <person name="Abe I."/>
            <person name="Tsuji Y."/>
            <person name="Nakamura J."/>
        </authorList>
    </citation>
    <scope>NUCLEOTIDE SEQUENCE</scope>
    <source>
        <strain evidence="3">T-723</strain>
    </source>
</reference>
<dbReference type="PANTHER" id="PTHR38442">
    <property type="entry name" value="INNER MEMBRANE PROTEIN-RELATED"/>
    <property type="match status" value="1"/>
</dbReference>
<feature type="compositionally biased region" description="Low complexity" evidence="1">
    <location>
        <begin position="23"/>
        <end position="36"/>
    </location>
</feature>
<accession>A0AAV5G4R8</accession>
<gene>
    <name evidence="3" type="ORF">CAT723_00060</name>
</gene>
<comment type="caution">
    <text evidence="3">The sequence shown here is derived from an EMBL/GenBank/DDBJ whole genome shotgun (WGS) entry which is preliminary data.</text>
</comment>
<feature type="transmembrane region" description="Helical" evidence="2">
    <location>
        <begin position="64"/>
        <end position="84"/>
    </location>
</feature>
<keyword evidence="2" id="KW-0812">Transmembrane</keyword>
<feature type="transmembrane region" description="Helical" evidence="2">
    <location>
        <begin position="444"/>
        <end position="465"/>
    </location>
</feature>
<dbReference type="PANTHER" id="PTHR38442:SF1">
    <property type="entry name" value="INNER MEMBRANE PROTEIN"/>
    <property type="match status" value="1"/>
</dbReference>
<sequence>MGKHRAVEPEATGEDTHTQVENAPTATATDASTAPANRDDFSKVPGPSPQVEAQRRRTLRNHKAFVTALLIVAAVIFLGCSWWQSQEGGAPTWVGYVRAASEAGMIGGLADWFAVTALFRHPLGIPIPHTALIREKKDSVGEALSDFVGENFLNAALITDKVSQANIPEKLGGWLSQPTNAEKVAREAGRLTANAIRALDPKDAEMLIQTQLIDKLAQPEWGPPLGKLLEGLIEDGKVEPVVNELIDWGHKKVLTMEDSVVTLIDERMPTWAPRFARSLVGERVYKELVSWVTDVKNDENHEARQAIRRGLRNFAADLQTDPELIERVESLKSDIMGSTPVQGAAEAIWAKVSEAIIDQAETTDSMLREKIVELCLRWGTNIQEDPELRESLDNRIQGAARFLAENYASEVTNIISETIERWDADEASDKIELMVGKDLQYIRLNGTIVGAIAGLVIYTVNHLLFGV</sequence>
<evidence type="ECO:0000313" key="3">
    <source>
        <dbReference type="EMBL" id="GJN41527.1"/>
    </source>
</evidence>